<comment type="similarity">
    <text evidence="2">Belongs to the D-isomer specific 2-hydroxyacid dehydrogenase family.</text>
</comment>
<dbReference type="EMBL" id="CAEZUZ010000060">
    <property type="protein sequence ID" value="CAB4614603.1"/>
    <property type="molecule type" value="Genomic_DNA"/>
</dbReference>
<dbReference type="PROSITE" id="PS00670">
    <property type="entry name" value="D_2_HYDROXYACID_DH_2"/>
    <property type="match status" value="1"/>
</dbReference>
<dbReference type="GO" id="GO:0004617">
    <property type="term" value="F:phosphoglycerate dehydrogenase activity"/>
    <property type="evidence" value="ECO:0007669"/>
    <property type="project" value="UniProtKB-EC"/>
</dbReference>
<feature type="domain" description="ACT" evidence="7">
    <location>
        <begin position="452"/>
        <end position="524"/>
    </location>
</feature>
<evidence type="ECO:0000313" key="9">
    <source>
        <dbReference type="EMBL" id="CAB4614603.1"/>
    </source>
</evidence>
<dbReference type="EMBL" id="CAEZUL010000132">
    <property type="protein sequence ID" value="CAB4605722.1"/>
    <property type="molecule type" value="Genomic_DNA"/>
</dbReference>
<dbReference type="InterPro" id="IPR006139">
    <property type="entry name" value="D-isomer_2_OHA_DH_cat_dom"/>
</dbReference>
<dbReference type="UniPathway" id="UPA00135">
    <property type="reaction ID" value="UER00196"/>
</dbReference>
<sequence>MSRILVSEELAESGLSKLRAAGHEVDVQVGLSPEQLQVAIKGAHALIVRSATQVDDALLAAADELIVVGRAGVGLDNVDVESATRRGVMVSNAPESNIVSAAEHTMAMLLAVARNVPQAHAALVQGRWERSKWEGVELFDKTFGVVGLGRIGKLVAQRAAAFGMRIVAFDPYVSEERARAMNIEMMDLETLVERSDFITVHLPKNKETINLFDKEMFKKAKSSLRIINVARGGIINEADLAEAVKTGVIAGAALDVFDKEPTTESPLFDVPGIVVTPHLGASTTEAQDRAGDHIADQILLALAGDFVPYAVNISAADANETLKPYLPLAERLGRLFASAAAKDISELEIIATGEIAGYDTRILTLSALKGFFSARHADAVTYVNAPQIAKAQNVEVKETKVTNSGSNSDYVNLITLRAGTHSIAATLVGPRRQARIVLVDDHMTDVPPSDHMLVVRNDDRPGVIGLVGTLLGEHNVNIADMDVGRALTPGTALMVIATTEETPDNVLNELRSKPGLIEVIALHS</sequence>
<dbReference type="InterPro" id="IPR045865">
    <property type="entry name" value="ACT-like_dom_sf"/>
</dbReference>
<dbReference type="InterPro" id="IPR006140">
    <property type="entry name" value="D-isomer_DH_NAD-bd"/>
</dbReference>
<evidence type="ECO:0000313" key="8">
    <source>
        <dbReference type="EMBL" id="CAB4605722.1"/>
    </source>
</evidence>
<dbReference type="Pfam" id="PF02826">
    <property type="entry name" value="2-Hacid_dh_C"/>
    <property type="match status" value="1"/>
</dbReference>
<dbReference type="Pfam" id="PF01842">
    <property type="entry name" value="ACT"/>
    <property type="match status" value="1"/>
</dbReference>
<evidence type="ECO:0000256" key="1">
    <source>
        <dbReference type="ARBA" id="ARBA00005216"/>
    </source>
</evidence>
<dbReference type="GO" id="GO:0051287">
    <property type="term" value="F:NAD binding"/>
    <property type="evidence" value="ECO:0007669"/>
    <property type="project" value="InterPro"/>
</dbReference>
<evidence type="ECO:0000256" key="4">
    <source>
        <dbReference type="ARBA" id="ARBA00023002"/>
    </source>
</evidence>
<evidence type="ECO:0000256" key="5">
    <source>
        <dbReference type="ARBA" id="ARBA00023027"/>
    </source>
</evidence>
<comment type="pathway">
    <text evidence="1">Amino-acid biosynthesis; L-serine biosynthesis; L-serine from 3-phospho-D-glycerate: step 1/3.</text>
</comment>
<dbReference type="SUPFAM" id="SSF55021">
    <property type="entry name" value="ACT-like"/>
    <property type="match status" value="1"/>
</dbReference>
<organism evidence="9">
    <name type="scientific">freshwater metagenome</name>
    <dbReference type="NCBI Taxonomy" id="449393"/>
    <lineage>
        <taxon>unclassified sequences</taxon>
        <taxon>metagenomes</taxon>
        <taxon>ecological metagenomes</taxon>
    </lineage>
</organism>
<dbReference type="Pfam" id="PF00389">
    <property type="entry name" value="2-Hacid_dh"/>
    <property type="match status" value="1"/>
</dbReference>
<evidence type="ECO:0000256" key="3">
    <source>
        <dbReference type="ARBA" id="ARBA00013143"/>
    </source>
</evidence>
<keyword evidence="5" id="KW-0520">NAD</keyword>
<evidence type="ECO:0000256" key="6">
    <source>
        <dbReference type="ARBA" id="ARBA00048731"/>
    </source>
</evidence>
<dbReference type="InterPro" id="IPR002912">
    <property type="entry name" value="ACT_dom"/>
</dbReference>
<reference evidence="9" key="1">
    <citation type="submission" date="2020-05" db="EMBL/GenBank/DDBJ databases">
        <authorList>
            <person name="Chiriac C."/>
            <person name="Salcher M."/>
            <person name="Ghai R."/>
            <person name="Kavagutti S V."/>
        </authorList>
    </citation>
    <scope>NUCLEOTIDE SEQUENCE</scope>
</reference>
<dbReference type="PANTHER" id="PTHR42938">
    <property type="entry name" value="FORMATE DEHYDROGENASE 1"/>
    <property type="match status" value="1"/>
</dbReference>
<dbReference type="PROSITE" id="PS00671">
    <property type="entry name" value="D_2_HYDROXYACID_DH_3"/>
    <property type="match status" value="1"/>
</dbReference>
<protein>
    <recommendedName>
        <fullName evidence="3">phosphoglycerate dehydrogenase</fullName>
        <ecNumber evidence="3">1.1.1.95</ecNumber>
    </recommendedName>
</protein>
<dbReference type="NCBIfam" id="TIGR01327">
    <property type="entry name" value="PGDH"/>
    <property type="match status" value="1"/>
</dbReference>
<dbReference type="SUPFAM" id="SSF52283">
    <property type="entry name" value="Formate/glycerate dehydrogenase catalytic domain-like"/>
    <property type="match status" value="1"/>
</dbReference>
<dbReference type="InterPro" id="IPR006236">
    <property type="entry name" value="PGDH"/>
</dbReference>
<gene>
    <name evidence="8" type="ORF">UFOPK1808_01066</name>
    <name evidence="9" type="ORF">UFOPK1889_00492</name>
</gene>
<dbReference type="InterPro" id="IPR045626">
    <property type="entry name" value="PGDH_ASB_dom"/>
</dbReference>
<dbReference type="InterPro" id="IPR029753">
    <property type="entry name" value="D-isomer_DH_CS"/>
</dbReference>
<dbReference type="Gene3D" id="3.30.1330.90">
    <property type="entry name" value="D-3-phosphoglycerate dehydrogenase, domain 3"/>
    <property type="match status" value="1"/>
</dbReference>
<proteinExistence type="inferred from homology"/>
<dbReference type="FunFam" id="3.40.50.720:FF:000021">
    <property type="entry name" value="D-3-phosphoglycerate dehydrogenase"/>
    <property type="match status" value="1"/>
</dbReference>
<dbReference type="InterPro" id="IPR036291">
    <property type="entry name" value="NAD(P)-bd_dom_sf"/>
</dbReference>
<dbReference type="SUPFAM" id="SSF51735">
    <property type="entry name" value="NAD(P)-binding Rossmann-fold domains"/>
    <property type="match status" value="1"/>
</dbReference>
<keyword evidence="4" id="KW-0560">Oxidoreductase</keyword>
<dbReference type="Gene3D" id="3.40.50.720">
    <property type="entry name" value="NAD(P)-binding Rossmann-like Domain"/>
    <property type="match status" value="2"/>
</dbReference>
<dbReference type="InterPro" id="IPR029009">
    <property type="entry name" value="ASB_dom_sf"/>
</dbReference>
<dbReference type="AlphaFoldDB" id="A0A6J6HPX6"/>
<dbReference type="CDD" id="cd04902">
    <property type="entry name" value="ACT_3PGDH-xct"/>
    <property type="match status" value="1"/>
</dbReference>
<evidence type="ECO:0000256" key="2">
    <source>
        <dbReference type="ARBA" id="ARBA00005854"/>
    </source>
</evidence>
<name>A0A6J6HPX6_9ZZZZ</name>
<accession>A0A6J6HPX6</accession>
<comment type="catalytic activity">
    <reaction evidence="6">
        <text>(2R)-3-phosphoglycerate + NAD(+) = 3-phosphooxypyruvate + NADH + H(+)</text>
        <dbReference type="Rhea" id="RHEA:12641"/>
        <dbReference type="ChEBI" id="CHEBI:15378"/>
        <dbReference type="ChEBI" id="CHEBI:18110"/>
        <dbReference type="ChEBI" id="CHEBI:57540"/>
        <dbReference type="ChEBI" id="CHEBI:57945"/>
        <dbReference type="ChEBI" id="CHEBI:58272"/>
        <dbReference type="EC" id="1.1.1.95"/>
    </reaction>
</comment>
<dbReference type="Gene3D" id="3.30.70.260">
    <property type="match status" value="1"/>
</dbReference>
<dbReference type="CDD" id="cd12173">
    <property type="entry name" value="PGDH_4"/>
    <property type="match status" value="1"/>
</dbReference>
<dbReference type="SUPFAM" id="SSF143548">
    <property type="entry name" value="Serine metabolism enzymes domain"/>
    <property type="match status" value="1"/>
</dbReference>
<dbReference type="EC" id="1.1.1.95" evidence="3"/>
<dbReference type="Pfam" id="PF19304">
    <property type="entry name" value="PGDH_inter"/>
    <property type="match status" value="1"/>
</dbReference>
<evidence type="ECO:0000259" key="7">
    <source>
        <dbReference type="PROSITE" id="PS51671"/>
    </source>
</evidence>
<dbReference type="PANTHER" id="PTHR42938:SF47">
    <property type="entry name" value="HYDROXYPYRUVATE REDUCTASE"/>
    <property type="match status" value="1"/>
</dbReference>
<dbReference type="PROSITE" id="PS51671">
    <property type="entry name" value="ACT"/>
    <property type="match status" value="1"/>
</dbReference>
<dbReference type="GO" id="GO:0006564">
    <property type="term" value="P:L-serine biosynthetic process"/>
    <property type="evidence" value="ECO:0007669"/>
    <property type="project" value="InterPro"/>
</dbReference>